<sequence>MPKIGRPVLFPSKSRVSIQNESEGSVQLGRRYMERGREVLTWEFEVCDQASTVQGDENIVVAEAASIDEINNHTQLNGLKIQWTRTPIESLYKESRKIKHELQWNPLVPLSDAKAVCV</sequence>
<keyword evidence="2" id="KW-1185">Reference proteome</keyword>
<organism evidence="1 2">
    <name type="scientific">Dovyalis caffra</name>
    <dbReference type="NCBI Taxonomy" id="77055"/>
    <lineage>
        <taxon>Eukaryota</taxon>
        <taxon>Viridiplantae</taxon>
        <taxon>Streptophyta</taxon>
        <taxon>Embryophyta</taxon>
        <taxon>Tracheophyta</taxon>
        <taxon>Spermatophyta</taxon>
        <taxon>Magnoliopsida</taxon>
        <taxon>eudicotyledons</taxon>
        <taxon>Gunneridae</taxon>
        <taxon>Pentapetalae</taxon>
        <taxon>rosids</taxon>
        <taxon>fabids</taxon>
        <taxon>Malpighiales</taxon>
        <taxon>Salicaceae</taxon>
        <taxon>Flacourtieae</taxon>
        <taxon>Dovyalis</taxon>
    </lineage>
</organism>
<proteinExistence type="predicted"/>
<dbReference type="AlphaFoldDB" id="A0AAV1RHH2"/>
<comment type="caution">
    <text evidence="1">The sequence shown here is derived from an EMBL/GenBank/DDBJ whole genome shotgun (WGS) entry which is preliminary data.</text>
</comment>
<evidence type="ECO:0000313" key="2">
    <source>
        <dbReference type="Proteomes" id="UP001314170"/>
    </source>
</evidence>
<gene>
    <name evidence="1" type="ORF">DCAF_LOCUS10045</name>
</gene>
<evidence type="ECO:0000313" key="1">
    <source>
        <dbReference type="EMBL" id="CAK7334681.1"/>
    </source>
</evidence>
<reference evidence="1 2" key="1">
    <citation type="submission" date="2024-01" db="EMBL/GenBank/DDBJ databases">
        <authorList>
            <person name="Waweru B."/>
        </authorList>
    </citation>
    <scope>NUCLEOTIDE SEQUENCE [LARGE SCALE GENOMIC DNA]</scope>
</reference>
<dbReference type="Proteomes" id="UP001314170">
    <property type="component" value="Unassembled WGS sequence"/>
</dbReference>
<accession>A0AAV1RHH2</accession>
<dbReference type="EMBL" id="CAWUPB010000950">
    <property type="protein sequence ID" value="CAK7334681.1"/>
    <property type="molecule type" value="Genomic_DNA"/>
</dbReference>
<name>A0AAV1RHH2_9ROSI</name>
<protein>
    <submittedName>
        <fullName evidence="1">Uncharacterized protein</fullName>
    </submittedName>
</protein>